<comment type="subunit">
    <text evidence="1">Monomer.</text>
</comment>
<dbReference type="SUPFAM" id="SSF56801">
    <property type="entry name" value="Acetyl-CoA synthetase-like"/>
    <property type="match status" value="1"/>
</dbReference>
<comment type="pathway">
    <text evidence="4 9">Aromatic compound metabolism; phenylacetate degradation.</text>
</comment>
<dbReference type="PANTHER" id="PTHR43439:SF1">
    <property type="entry name" value="PHENYLACETATE-COENZYME A LIGASE"/>
    <property type="match status" value="1"/>
</dbReference>
<keyword evidence="13" id="KW-1185">Reference proteome</keyword>
<gene>
    <name evidence="12" type="ORF">SAMN05660836_02426</name>
</gene>
<sequence length="446" mass="50500">MREGGNPHIWDPEYECMDRERLRQLQLERLQATLNRVFKNVSFYRKRFKEIGFVPEDDLTDLEDLKKLPFTTSSDVSDSYPYEMFAVPLREVVRIHTSSGTMVNPRVVGYTKNDLKTWSNLVARILVAAGVTADDVIQVTFGYGLLTGGLGIHYGAELIGASVLPTSTGRTERQIKIMKDFRTTVLVSTPSYALIIADRMEELGVDPKTLSLKYVVCAGEPWTEGMRREIEERLFATATDNYGISEVMGPGVAGECLERTGMHIQEDHFIAEIVDPTTGETLPPGHTGELVLTTITKEAFPVIRYRTGDLCRIIEEPCPCGRTFRKISRIEGRADNVVIIKGINIVPERIGDILERIKGERPPYQLVATREGHEDQLEIRVAITESLFYDKMKEQRTLVDVMRHKVANFIGITPRIKLVELRSLVRDEKGRIRLFIDERADSAARK</sequence>
<name>A0A1I4VRU9_9BACT</name>
<dbReference type="InterPro" id="IPR028154">
    <property type="entry name" value="AMP-dep_Lig_C"/>
</dbReference>
<dbReference type="Proteomes" id="UP000199611">
    <property type="component" value="Unassembled WGS sequence"/>
</dbReference>
<evidence type="ECO:0000256" key="3">
    <source>
        <dbReference type="ARBA" id="ARBA00022741"/>
    </source>
</evidence>
<evidence type="ECO:0000313" key="12">
    <source>
        <dbReference type="EMBL" id="SFN03855.1"/>
    </source>
</evidence>
<evidence type="ECO:0000256" key="6">
    <source>
        <dbReference type="ARBA" id="ARBA00066629"/>
    </source>
</evidence>
<feature type="domain" description="AMP-dependent synthetase/ligase" evidence="10">
    <location>
        <begin position="86"/>
        <end position="292"/>
    </location>
</feature>
<dbReference type="EC" id="6.2.1.30" evidence="6 9"/>
<feature type="domain" description="AMP-dependent ligase C-terminal" evidence="11">
    <location>
        <begin position="342"/>
        <end position="439"/>
    </location>
</feature>
<evidence type="ECO:0000256" key="2">
    <source>
        <dbReference type="ARBA" id="ARBA00022598"/>
    </source>
</evidence>
<keyword evidence="3 9" id="KW-0547">Nucleotide-binding</keyword>
<dbReference type="PIRSF" id="PIRSF006444">
    <property type="entry name" value="PaaK"/>
    <property type="match status" value="1"/>
</dbReference>
<dbReference type="GO" id="GO:0010124">
    <property type="term" value="P:phenylacetate catabolic process"/>
    <property type="evidence" value="ECO:0007669"/>
    <property type="project" value="UniProtKB-UniRule"/>
</dbReference>
<dbReference type="UniPathway" id="UPA00930"/>
<dbReference type="Gene3D" id="3.30.300.30">
    <property type="match status" value="1"/>
</dbReference>
<dbReference type="FunFam" id="3.40.50.12780:FF:000016">
    <property type="entry name" value="Phenylacetate-coenzyme A ligase"/>
    <property type="match status" value="1"/>
</dbReference>
<evidence type="ECO:0000259" key="10">
    <source>
        <dbReference type="Pfam" id="PF00501"/>
    </source>
</evidence>
<dbReference type="InterPro" id="IPR045851">
    <property type="entry name" value="AMP-bd_C_sf"/>
</dbReference>
<evidence type="ECO:0000256" key="7">
    <source>
        <dbReference type="ARBA" id="ARBA00068695"/>
    </source>
</evidence>
<evidence type="ECO:0000259" key="11">
    <source>
        <dbReference type="Pfam" id="PF14535"/>
    </source>
</evidence>
<dbReference type="Gene3D" id="3.40.50.12780">
    <property type="entry name" value="N-terminal domain of ligase-like"/>
    <property type="match status" value="1"/>
</dbReference>
<proteinExistence type="inferred from homology"/>
<evidence type="ECO:0000256" key="9">
    <source>
        <dbReference type="PIRNR" id="PIRNR006444"/>
    </source>
</evidence>
<evidence type="ECO:0000256" key="4">
    <source>
        <dbReference type="ARBA" id="ARBA00060591"/>
    </source>
</evidence>
<dbReference type="GO" id="GO:0000166">
    <property type="term" value="F:nucleotide binding"/>
    <property type="evidence" value="ECO:0007669"/>
    <property type="project" value="UniProtKB-KW"/>
</dbReference>
<accession>A0A1I4VRU9</accession>
<protein>
    <recommendedName>
        <fullName evidence="7 9">Phenylacetate-coenzyme A ligase</fullName>
        <ecNumber evidence="6 9">6.2.1.30</ecNumber>
    </recommendedName>
    <alternativeName>
        <fullName evidence="8 9">Phenylacetyl-CoA ligase</fullName>
    </alternativeName>
</protein>
<dbReference type="GO" id="GO:0047475">
    <property type="term" value="F:phenylacetate-CoA ligase activity"/>
    <property type="evidence" value="ECO:0007669"/>
    <property type="project" value="UniProtKB-EC"/>
</dbReference>
<dbReference type="PANTHER" id="PTHR43439">
    <property type="entry name" value="PHENYLACETATE-COENZYME A LIGASE"/>
    <property type="match status" value="1"/>
</dbReference>
<dbReference type="STRING" id="39841.SAMN05660836_02426"/>
<dbReference type="AlphaFoldDB" id="A0A1I4VRU9"/>
<dbReference type="CDD" id="cd05913">
    <property type="entry name" value="PaaK"/>
    <property type="match status" value="1"/>
</dbReference>
<dbReference type="EMBL" id="FOUU01000011">
    <property type="protein sequence ID" value="SFN03855.1"/>
    <property type="molecule type" value="Genomic_DNA"/>
</dbReference>
<dbReference type="InterPro" id="IPR011880">
    <property type="entry name" value="PA_CoA_ligase"/>
</dbReference>
<dbReference type="Pfam" id="PF14535">
    <property type="entry name" value="AMP-binding_C_2"/>
    <property type="match status" value="1"/>
</dbReference>
<dbReference type="InterPro" id="IPR051414">
    <property type="entry name" value="Adenylate-forming_Reductase"/>
</dbReference>
<comment type="function">
    <text evidence="9">Catalyzes the activation of phenylacetic acid (PA) to phenylacetyl-CoA (PA-CoA).</text>
</comment>
<organism evidence="12 13">
    <name type="scientific">Thermodesulforhabdus norvegica</name>
    <dbReference type="NCBI Taxonomy" id="39841"/>
    <lineage>
        <taxon>Bacteria</taxon>
        <taxon>Pseudomonadati</taxon>
        <taxon>Thermodesulfobacteriota</taxon>
        <taxon>Syntrophobacteria</taxon>
        <taxon>Syntrophobacterales</taxon>
        <taxon>Thermodesulforhabdaceae</taxon>
        <taxon>Thermodesulforhabdus</taxon>
    </lineage>
</organism>
<dbReference type="Pfam" id="PF00501">
    <property type="entry name" value="AMP-binding"/>
    <property type="match status" value="1"/>
</dbReference>
<dbReference type="InterPro" id="IPR000873">
    <property type="entry name" value="AMP-dep_synth/lig_dom"/>
</dbReference>
<keyword evidence="2 9" id="KW-0436">Ligase</keyword>
<reference evidence="12 13" key="1">
    <citation type="submission" date="2016-10" db="EMBL/GenBank/DDBJ databases">
        <authorList>
            <person name="de Groot N.N."/>
        </authorList>
    </citation>
    <scope>NUCLEOTIDE SEQUENCE [LARGE SCALE GENOMIC DNA]</scope>
    <source>
        <strain evidence="12 13">DSM 9990</strain>
    </source>
</reference>
<dbReference type="InterPro" id="IPR042099">
    <property type="entry name" value="ANL_N_sf"/>
</dbReference>
<comment type="similarity">
    <text evidence="5 9">Belongs to the phenylacetyl-CoA ligase family.</text>
</comment>
<evidence type="ECO:0000256" key="1">
    <source>
        <dbReference type="ARBA" id="ARBA00011245"/>
    </source>
</evidence>
<evidence type="ECO:0000256" key="5">
    <source>
        <dbReference type="ARBA" id="ARBA00061566"/>
    </source>
</evidence>
<evidence type="ECO:0000256" key="8">
    <source>
        <dbReference type="ARBA" id="ARBA00075111"/>
    </source>
</evidence>
<evidence type="ECO:0000313" key="13">
    <source>
        <dbReference type="Proteomes" id="UP000199611"/>
    </source>
</evidence>
<comment type="catalytic activity">
    <reaction evidence="9">
        <text>2-phenylacetate + ATP + CoA = phenylacetyl-CoA + AMP + diphosphate</text>
        <dbReference type="Rhea" id="RHEA:20956"/>
        <dbReference type="ChEBI" id="CHEBI:18401"/>
        <dbReference type="ChEBI" id="CHEBI:30616"/>
        <dbReference type="ChEBI" id="CHEBI:33019"/>
        <dbReference type="ChEBI" id="CHEBI:57287"/>
        <dbReference type="ChEBI" id="CHEBI:57390"/>
        <dbReference type="ChEBI" id="CHEBI:456215"/>
        <dbReference type="EC" id="6.2.1.30"/>
    </reaction>
</comment>